<proteinExistence type="predicted"/>
<dbReference type="GeneID" id="25901025"/>
<dbReference type="EMBL" id="KQ241612">
    <property type="protein sequence ID" value="KNC87380.1"/>
    <property type="molecule type" value="Genomic_DNA"/>
</dbReference>
<name>A0A0L0GED6_9EUKA</name>
<keyword evidence="2" id="KW-1185">Reference proteome</keyword>
<accession>A0A0L0GED6</accession>
<protein>
    <submittedName>
        <fullName evidence="1">Uncharacterized protein</fullName>
    </submittedName>
</protein>
<evidence type="ECO:0000313" key="1">
    <source>
        <dbReference type="EMBL" id="KNC87380.1"/>
    </source>
</evidence>
<dbReference type="AlphaFoldDB" id="A0A0L0GED6"/>
<gene>
    <name evidence="1" type="ORF">SARC_00521</name>
</gene>
<dbReference type="RefSeq" id="XP_014161282.1">
    <property type="nucleotide sequence ID" value="XM_014305807.1"/>
</dbReference>
<organism evidence="1 2">
    <name type="scientific">Sphaeroforma arctica JP610</name>
    <dbReference type="NCBI Taxonomy" id="667725"/>
    <lineage>
        <taxon>Eukaryota</taxon>
        <taxon>Ichthyosporea</taxon>
        <taxon>Ichthyophonida</taxon>
        <taxon>Sphaeroforma</taxon>
    </lineage>
</organism>
<dbReference type="Proteomes" id="UP000054560">
    <property type="component" value="Unassembled WGS sequence"/>
</dbReference>
<reference evidence="1 2" key="1">
    <citation type="submission" date="2011-02" db="EMBL/GenBank/DDBJ databases">
        <title>The Genome Sequence of Sphaeroforma arctica JP610.</title>
        <authorList>
            <consortium name="The Broad Institute Genome Sequencing Platform"/>
            <person name="Russ C."/>
            <person name="Cuomo C."/>
            <person name="Young S.K."/>
            <person name="Zeng Q."/>
            <person name="Gargeya S."/>
            <person name="Alvarado L."/>
            <person name="Berlin A."/>
            <person name="Chapman S.B."/>
            <person name="Chen Z."/>
            <person name="Freedman E."/>
            <person name="Gellesch M."/>
            <person name="Goldberg J."/>
            <person name="Griggs A."/>
            <person name="Gujja S."/>
            <person name="Heilman E."/>
            <person name="Heiman D."/>
            <person name="Howarth C."/>
            <person name="Mehta T."/>
            <person name="Neiman D."/>
            <person name="Pearson M."/>
            <person name="Roberts A."/>
            <person name="Saif S."/>
            <person name="Shea T."/>
            <person name="Shenoy N."/>
            <person name="Sisk P."/>
            <person name="Stolte C."/>
            <person name="Sykes S."/>
            <person name="White J."/>
            <person name="Yandava C."/>
            <person name="Burger G."/>
            <person name="Gray M.W."/>
            <person name="Holland P.W.H."/>
            <person name="King N."/>
            <person name="Lang F.B.F."/>
            <person name="Roger A.J."/>
            <person name="Ruiz-Trillo I."/>
            <person name="Haas B."/>
            <person name="Nusbaum C."/>
            <person name="Birren B."/>
        </authorList>
    </citation>
    <scope>NUCLEOTIDE SEQUENCE [LARGE SCALE GENOMIC DNA]</scope>
    <source>
        <strain evidence="1 2">JP610</strain>
    </source>
</reference>
<evidence type="ECO:0000313" key="2">
    <source>
        <dbReference type="Proteomes" id="UP000054560"/>
    </source>
</evidence>
<sequence>MLTKVCSISTEKECTSSQMRTTAGNNNGTDYASRNVFFSLGLSEGSQTPSISLPSIIALAMNAKLQVEQQELQEVDADRIRTEIRNSGNTSFGTGKYSLYGLRSHITGVSTAQHLATVQPCVTEAILVGALDKHEKLRIS</sequence>